<evidence type="ECO:0000256" key="5">
    <source>
        <dbReference type="ARBA" id="ARBA00023284"/>
    </source>
</evidence>
<sequence>MKVGREFMMTKTDVAAPAIAPEDDGQASHLKGSVIPTISLQATDGTSVYLQAPGLTVVYAYPRTSPPDGQALDGWDAIPGARGCTPQSCAFRDHFRHLQNLGVHRVFGLSTQVTDYQIEVASRLHLPFPLLSDHTLAFSSAMRLPRFNADGLTLLKRMTMIIEDGRIEHVFYPVFPPERNVDDVIRWLAKRPRPANFENG</sequence>
<evidence type="ECO:0000256" key="3">
    <source>
        <dbReference type="ARBA" id="ARBA00023002"/>
    </source>
</evidence>
<dbReference type="InterPro" id="IPR036249">
    <property type="entry name" value="Thioredoxin-like_sf"/>
</dbReference>
<keyword evidence="5" id="KW-0676">Redox-active center</keyword>
<dbReference type="EMBL" id="VIWP01000010">
    <property type="protein sequence ID" value="TWF47745.1"/>
    <property type="molecule type" value="Genomic_DNA"/>
</dbReference>
<keyword evidence="2" id="KW-0049">Antioxidant</keyword>
<keyword evidence="1" id="KW-0575">Peroxidase</keyword>
<evidence type="ECO:0000256" key="1">
    <source>
        <dbReference type="ARBA" id="ARBA00022559"/>
    </source>
</evidence>
<dbReference type="GO" id="GO:0045454">
    <property type="term" value="P:cell redox homeostasis"/>
    <property type="evidence" value="ECO:0007669"/>
    <property type="project" value="TreeGrafter"/>
</dbReference>
<evidence type="ECO:0000259" key="6">
    <source>
        <dbReference type="PROSITE" id="PS51352"/>
    </source>
</evidence>
<dbReference type="PANTHER" id="PTHR42801:SF21">
    <property type="entry name" value="BCPB PROTEIN"/>
    <property type="match status" value="1"/>
</dbReference>
<organism evidence="7 8">
    <name type="scientific">Neorhizobium alkalisoli</name>
    <dbReference type="NCBI Taxonomy" id="528178"/>
    <lineage>
        <taxon>Bacteria</taxon>
        <taxon>Pseudomonadati</taxon>
        <taxon>Pseudomonadota</taxon>
        <taxon>Alphaproteobacteria</taxon>
        <taxon>Hyphomicrobiales</taxon>
        <taxon>Rhizobiaceae</taxon>
        <taxon>Rhizobium/Agrobacterium group</taxon>
        <taxon>Neorhizobium</taxon>
    </lineage>
</organism>
<evidence type="ECO:0000313" key="7">
    <source>
        <dbReference type="EMBL" id="TWF47745.1"/>
    </source>
</evidence>
<dbReference type="AlphaFoldDB" id="A0A561QBJ6"/>
<feature type="domain" description="Thioredoxin" evidence="6">
    <location>
        <begin position="29"/>
        <end position="193"/>
    </location>
</feature>
<keyword evidence="8" id="KW-1185">Reference proteome</keyword>
<dbReference type="InterPro" id="IPR013740">
    <property type="entry name" value="Redoxin"/>
</dbReference>
<name>A0A561QBJ6_9HYPH</name>
<accession>A0A561QBJ6</accession>
<protein>
    <submittedName>
        <fullName evidence="7">Peroxiredoxin</fullName>
    </submittedName>
</protein>
<dbReference type="InterPro" id="IPR013766">
    <property type="entry name" value="Thioredoxin_domain"/>
</dbReference>
<dbReference type="GO" id="GO:0005737">
    <property type="term" value="C:cytoplasm"/>
    <property type="evidence" value="ECO:0007669"/>
    <property type="project" value="TreeGrafter"/>
</dbReference>
<dbReference type="PROSITE" id="PS51352">
    <property type="entry name" value="THIOREDOXIN_2"/>
    <property type="match status" value="1"/>
</dbReference>
<dbReference type="PANTHER" id="PTHR42801">
    <property type="entry name" value="THIOREDOXIN-DEPENDENT PEROXIDE REDUCTASE"/>
    <property type="match status" value="1"/>
</dbReference>
<dbReference type="Pfam" id="PF08534">
    <property type="entry name" value="Redoxin"/>
    <property type="match status" value="1"/>
</dbReference>
<proteinExistence type="predicted"/>
<comment type="caution">
    <text evidence="7">The sequence shown here is derived from an EMBL/GenBank/DDBJ whole genome shotgun (WGS) entry which is preliminary data.</text>
</comment>
<dbReference type="CDD" id="cd03017">
    <property type="entry name" value="PRX_BCP"/>
    <property type="match status" value="1"/>
</dbReference>
<evidence type="ECO:0000313" key="8">
    <source>
        <dbReference type="Proteomes" id="UP000320653"/>
    </source>
</evidence>
<evidence type="ECO:0000256" key="4">
    <source>
        <dbReference type="ARBA" id="ARBA00023157"/>
    </source>
</evidence>
<dbReference type="GO" id="GO:0034599">
    <property type="term" value="P:cellular response to oxidative stress"/>
    <property type="evidence" value="ECO:0007669"/>
    <property type="project" value="TreeGrafter"/>
</dbReference>
<dbReference type="GO" id="GO:0008379">
    <property type="term" value="F:thioredoxin peroxidase activity"/>
    <property type="evidence" value="ECO:0007669"/>
    <property type="project" value="TreeGrafter"/>
</dbReference>
<dbReference type="Gene3D" id="3.40.30.10">
    <property type="entry name" value="Glutaredoxin"/>
    <property type="match status" value="1"/>
</dbReference>
<keyword evidence="4" id="KW-1015">Disulfide bond</keyword>
<dbReference type="InterPro" id="IPR050924">
    <property type="entry name" value="Peroxiredoxin_BCP/PrxQ"/>
</dbReference>
<dbReference type="Proteomes" id="UP000320653">
    <property type="component" value="Unassembled WGS sequence"/>
</dbReference>
<keyword evidence="3" id="KW-0560">Oxidoreductase</keyword>
<dbReference type="SUPFAM" id="SSF52833">
    <property type="entry name" value="Thioredoxin-like"/>
    <property type="match status" value="1"/>
</dbReference>
<gene>
    <name evidence="7" type="ORF">FHW37_11041</name>
</gene>
<reference evidence="7 8" key="1">
    <citation type="submission" date="2019-06" db="EMBL/GenBank/DDBJ databases">
        <title>Sorghum-associated microbial communities from plants grown in Nebraska, USA.</title>
        <authorList>
            <person name="Schachtman D."/>
        </authorList>
    </citation>
    <scope>NUCLEOTIDE SEQUENCE [LARGE SCALE GENOMIC DNA]</scope>
    <source>
        <strain evidence="7 8">1225</strain>
    </source>
</reference>
<evidence type="ECO:0000256" key="2">
    <source>
        <dbReference type="ARBA" id="ARBA00022862"/>
    </source>
</evidence>